<feature type="non-terminal residue" evidence="1">
    <location>
        <position position="129"/>
    </location>
</feature>
<dbReference type="Proteomes" id="UP000265520">
    <property type="component" value="Unassembled WGS sequence"/>
</dbReference>
<dbReference type="PANTHER" id="PTHR31110:SF3">
    <property type="entry name" value="PORTAL PROTEIN"/>
    <property type="match status" value="1"/>
</dbReference>
<reference evidence="1 2" key="1">
    <citation type="journal article" date="2018" name="Front. Plant Sci.">
        <title>Red Clover (Trifolium pratense) and Zigzag Clover (T. medium) - A Picture of Genomic Similarities and Differences.</title>
        <authorList>
            <person name="Dluhosova J."/>
            <person name="Istvanek J."/>
            <person name="Nedelnik J."/>
            <person name="Repkova J."/>
        </authorList>
    </citation>
    <scope>NUCLEOTIDE SEQUENCE [LARGE SCALE GENOMIC DNA]</scope>
    <source>
        <strain evidence="2">cv. 10/8</strain>
        <tissue evidence="1">Leaf</tissue>
    </source>
</reference>
<sequence>MACHLNSCNSQHAWQTLITYDACIRLCLQAWARGCTEAPEFLKDECLALRSAFGLHEFLLQPRGIKPTEGSTRNSEQTVPLKTKKSDRIRWWPINHDDNECVGKIQLSIGSTMTSDENNHIKSAPVVET</sequence>
<proteinExistence type="predicted"/>
<evidence type="ECO:0000313" key="1">
    <source>
        <dbReference type="EMBL" id="MCI08571.1"/>
    </source>
</evidence>
<organism evidence="1 2">
    <name type="scientific">Trifolium medium</name>
    <dbReference type="NCBI Taxonomy" id="97028"/>
    <lineage>
        <taxon>Eukaryota</taxon>
        <taxon>Viridiplantae</taxon>
        <taxon>Streptophyta</taxon>
        <taxon>Embryophyta</taxon>
        <taxon>Tracheophyta</taxon>
        <taxon>Spermatophyta</taxon>
        <taxon>Magnoliopsida</taxon>
        <taxon>eudicotyledons</taxon>
        <taxon>Gunneridae</taxon>
        <taxon>Pentapetalae</taxon>
        <taxon>rosids</taxon>
        <taxon>fabids</taxon>
        <taxon>Fabales</taxon>
        <taxon>Fabaceae</taxon>
        <taxon>Papilionoideae</taxon>
        <taxon>50 kb inversion clade</taxon>
        <taxon>NPAAA clade</taxon>
        <taxon>Hologalegina</taxon>
        <taxon>IRL clade</taxon>
        <taxon>Trifolieae</taxon>
        <taxon>Trifolium</taxon>
    </lineage>
</organism>
<evidence type="ECO:0000313" key="2">
    <source>
        <dbReference type="Proteomes" id="UP000265520"/>
    </source>
</evidence>
<keyword evidence="2" id="KW-1185">Reference proteome</keyword>
<dbReference type="AlphaFoldDB" id="A0A392P8X3"/>
<accession>A0A392P8X3</accession>
<dbReference type="PANTHER" id="PTHR31110">
    <property type="entry name" value="PESTICIDAL CRYSTAL CRY8BA PROTEIN"/>
    <property type="match status" value="1"/>
</dbReference>
<name>A0A392P8X3_9FABA</name>
<protein>
    <submittedName>
        <fullName evidence="1">Uncharacterized protein</fullName>
    </submittedName>
</protein>
<comment type="caution">
    <text evidence="1">The sequence shown here is derived from an EMBL/GenBank/DDBJ whole genome shotgun (WGS) entry which is preliminary data.</text>
</comment>
<dbReference type="EMBL" id="LXQA010069509">
    <property type="protein sequence ID" value="MCI08571.1"/>
    <property type="molecule type" value="Genomic_DNA"/>
</dbReference>